<evidence type="ECO:0000256" key="2">
    <source>
        <dbReference type="ARBA" id="ARBA00002631"/>
    </source>
</evidence>
<dbReference type="InterPro" id="IPR018085">
    <property type="entry name" value="Ura-DNA_Glyclase_AS"/>
</dbReference>
<evidence type="ECO:0000259" key="12">
    <source>
        <dbReference type="SMART" id="SM00986"/>
    </source>
</evidence>
<comment type="caution">
    <text evidence="13">The sequence shown here is derived from an EMBL/GenBank/DDBJ whole genome shotgun (WGS) entry which is preliminary data.</text>
</comment>
<dbReference type="GO" id="GO:0005737">
    <property type="term" value="C:cytoplasm"/>
    <property type="evidence" value="ECO:0007669"/>
    <property type="project" value="UniProtKB-SubCell"/>
</dbReference>
<gene>
    <name evidence="9" type="primary">ung</name>
    <name evidence="13" type="ORF">I573_01250</name>
</gene>
<dbReference type="GO" id="GO:0004844">
    <property type="term" value="F:uracil DNA N-glycosylase activity"/>
    <property type="evidence" value="ECO:0007669"/>
    <property type="project" value="UniProtKB-UniRule"/>
</dbReference>
<dbReference type="NCBIfam" id="NF003591">
    <property type="entry name" value="PRK05254.1-4"/>
    <property type="match status" value="1"/>
</dbReference>
<feature type="domain" description="Uracil-DNA glycosylase-like" evidence="12">
    <location>
        <begin position="47"/>
        <end position="207"/>
    </location>
</feature>
<dbReference type="AlphaFoldDB" id="S0KRB6"/>
<organism evidence="13 14">
    <name type="scientific">Enterococcus sulfureus ATCC 49903</name>
    <dbReference type="NCBI Taxonomy" id="1140003"/>
    <lineage>
        <taxon>Bacteria</taxon>
        <taxon>Bacillati</taxon>
        <taxon>Bacillota</taxon>
        <taxon>Bacilli</taxon>
        <taxon>Lactobacillales</taxon>
        <taxon>Enterococcaceae</taxon>
        <taxon>Enterococcus</taxon>
    </lineage>
</organism>
<dbReference type="EC" id="3.2.2.27" evidence="4 9"/>
<dbReference type="HAMAP" id="MF_00148">
    <property type="entry name" value="UDG"/>
    <property type="match status" value="1"/>
</dbReference>
<dbReference type="SMART" id="SM00987">
    <property type="entry name" value="UreE_C"/>
    <property type="match status" value="1"/>
</dbReference>
<evidence type="ECO:0000313" key="14">
    <source>
        <dbReference type="Proteomes" id="UP000015961"/>
    </source>
</evidence>
<dbReference type="NCBIfam" id="NF003592">
    <property type="entry name" value="PRK05254.1-5"/>
    <property type="match status" value="1"/>
</dbReference>
<dbReference type="SMART" id="SM00986">
    <property type="entry name" value="UDG"/>
    <property type="match status" value="1"/>
</dbReference>
<dbReference type="FunFam" id="3.40.470.10:FF:000001">
    <property type="entry name" value="Uracil-DNA glycosylase"/>
    <property type="match status" value="1"/>
</dbReference>
<dbReference type="InterPro" id="IPR002043">
    <property type="entry name" value="UDG_fam1"/>
</dbReference>
<dbReference type="NCBIfam" id="NF003589">
    <property type="entry name" value="PRK05254.1-2"/>
    <property type="match status" value="1"/>
</dbReference>
<keyword evidence="14" id="KW-1185">Reference proteome</keyword>
<dbReference type="PATRIC" id="fig|1140003.3.peg.1383"/>
<dbReference type="PANTHER" id="PTHR11264">
    <property type="entry name" value="URACIL-DNA GLYCOSYLASE"/>
    <property type="match status" value="1"/>
</dbReference>
<dbReference type="Pfam" id="PF03167">
    <property type="entry name" value="UDG"/>
    <property type="match status" value="1"/>
</dbReference>
<evidence type="ECO:0000256" key="3">
    <source>
        <dbReference type="ARBA" id="ARBA00008184"/>
    </source>
</evidence>
<evidence type="ECO:0000256" key="11">
    <source>
        <dbReference type="RuleBase" id="RU003780"/>
    </source>
</evidence>
<evidence type="ECO:0000256" key="5">
    <source>
        <dbReference type="ARBA" id="ARBA00018429"/>
    </source>
</evidence>
<comment type="catalytic activity">
    <reaction evidence="1 9 11">
        <text>Hydrolyzes single-stranded DNA or mismatched double-stranded DNA and polynucleotides, releasing free uracil.</text>
        <dbReference type="EC" id="3.2.2.27"/>
    </reaction>
</comment>
<dbReference type="InterPro" id="IPR036895">
    <property type="entry name" value="Uracil-DNA_glycosylase-like_sf"/>
</dbReference>
<comment type="similarity">
    <text evidence="3 9 11">Belongs to the uracil-DNA glycosylase (UDG) superfamily. UNG family.</text>
</comment>
<dbReference type="PROSITE" id="PS00130">
    <property type="entry name" value="U_DNA_GLYCOSYLASE"/>
    <property type="match status" value="1"/>
</dbReference>
<evidence type="ECO:0000256" key="6">
    <source>
        <dbReference type="ARBA" id="ARBA00022763"/>
    </source>
</evidence>
<evidence type="ECO:0000256" key="9">
    <source>
        <dbReference type="HAMAP-Rule" id="MF_00148"/>
    </source>
</evidence>
<dbReference type="Gene3D" id="3.40.470.10">
    <property type="entry name" value="Uracil-DNA glycosylase-like domain"/>
    <property type="match status" value="1"/>
</dbReference>
<protein>
    <recommendedName>
        <fullName evidence="5 9">Uracil-DNA glycosylase</fullName>
        <shortName evidence="9">UDG</shortName>
        <ecNumber evidence="4 9">3.2.2.27</ecNumber>
    </recommendedName>
</protein>
<dbReference type="CDD" id="cd10027">
    <property type="entry name" value="UDG-F1-like"/>
    <property type="match status" value="1"/>
</dbReference>
<keyword evidence="7 9" id="KW-0378">Hydrolase</keyword>
<dbReference type="STRING" id="1140003.OMY_01430"/>
<keyword evidence="9" id="KW-0963">Cytoplasm</keyword>
<comment type="subcellular location">
    <subcellularLocation>
        <location evidence="9">Cytoplasm</location>
    </subcellularLocation>
</comment>
<evidence type="ECO:0000256" key="1">
    <source>
        <dbReference type="ARBA" id="ARBA00001400"/>
    </source>
</evidence>
<accession>S0KRB6</accession>
<evidence type="ECO:0000256" key="8">
    <source>
        <dbReference type="ARBA" id="ARBA00023204"/>
    </source>
</evidence>
<dbReference type="eggNOG" id="COG0692">
    <property type="taxonomic scope" value="Bacteria"/>
</dbReference>
<dbReference type="GO" id="GO:0097510">
    <property type="term" value="P:base-excision repair, AP site formation via deaminated base removal"/>
    <property type="evidence" value="ECO:0007669"/>
    <property type="project" value="TreeGrafter"/>
</dbReference>
<reference evidence="13 14" key="1">
    <citation type="submission" date="2013-03" db="EMBL/GenBank/DDBJ databases">
        <title>The Genome Sequence of Enterococcus sulfureus ATCC_49903 (PacBio/Illumina hybrid assembly).</title>
        <authorList>
            <consortium name="The Broad Institute Genomics Platform"/>
            <consortium name="The Broad Institute Genome Sequencing Center for Infectious Disease"/>
            <person name="Earl A."/>
            <person name="Russ C."/>
            <person name="Gilmore M."/>
            <person name="Surin D."/>
            <person name="Walker B."/>
            <person name="Young S."/>
            <person name="Zeng Q."/>
            <person name="Gargeya S."/>
            <person name="Fitzgerald M."/>
            <person name="Haas B."/>
            <person name="Abouelleil A."/>
            <person name="Allen A.W."/>
            <person name="Alvarado L."/>
            <person name="Arachchi H.M."/>
            <person name="Berlin A.M."/>
            <person name="Chapman S.B."/>
            <person name="Gainer-Dewar J."/>
            <person name="Goldberg J."/>
            <person name="Griggs A."/>
            <person name="Gujja S."/>
            <person name="Hansen M."/>
            <person name="Howarth C."/>
            <person name="Imamovic A."/>
            <person name="Ireland A."/>
            <person name="Larimer J."/>
            <person name="McCowan C."/>
            <person name="Murphy C."/>
            <person name="Pearson M."/>
            <person name="Poon T.W."/>
            <person name="Priest M."/>
            <person name="Roberts A."/>
            <person name="Saif S."/>
            <person name="Shea T."/>
            <person name="Sisk P."/>
            <person name="Sykes S."/>
            <person name="Wortman J."/>
            <person name="Nusbaum C."/>
            <person name="Birren B."/>
        </authorList>
    </citation>
    <scope>NUCLEOTIDE SEQUENCE [LARGE SCALE GENOMIC DNA]</scope>
    <source>
        <strain evidence="13 14">ATCC 49903</strain>
    </source>
</reference>
<keyword evidence="8 9" id="KW-0234">DNA repair</keyword>
<sequence length="221" mass="24933">MANKTWKTELAPICSTQMMQDLRTFVEQAYATEQIFPPQEQIFEALKQTPYEDVKVVILGQDPYHNEHQANGLAFSVNKGQKIPPSLRNMYKEMESDLKVNAPTHGDLHAWAKQGVLLLNTVLTVKAHQANSHQKKGWEQFTDAVIDAVNQRQTPVVFVLWGGSAQKKSKRIDTQKHKIITAAHPSPLSAYRGFFGSRPFSTINQALAELGQSLIQWQIPE</sequence>
<dbReference type="InterPro" id="IPR005122">
    <property type="entry name" value="Uracil-DNA_glycosylase-like"/>
</dbReference>
<dbReference type="SUPFAM" id="SSF52141">
    <property type="entry name" value="Uracil-DNA glycosylase-like"/>
    <property type="match status" value="1"/>
</dbReference>
<dbReference type="NCBIfam" id="NF003588">
    <property type="entry name" value="PRK05254.1-1"/>
    <property type="match status" value="1"/>
</dbReference>
<keyword evidence="6 9" id="KW-0227">DNA damage</keyword>
<evidence type="ECO:0000256" key="7">
    <source>
        <dbReference type="ARBA" id="ARBA00022801"/>
    </source>
</evidence>
<dbReference type="NCBIfam" id="TIGR00628">
    <property type="entry name" value="ung"/>
    <property type="match status" value="1"/>
</dbReference>
<feature type="active site" description="Proton acceptor" evidence="9 10">
    <location>
        <position position="62"/>
    </location>
</feature>
<comment type="function">
    <text evidence="2 9 11">Excises uracil residues from the DNA which can arise as a result of misincorporation of dUMP residues by DNA polymerase or due to deamination of cytosine.</text>
</comment>
<dbReference type="PANTHER" id="PTHR11264:SF0">
    <property type="entry name" value="URACIL-DNA GLYCOSYLASE"/>
    <property type="match status" value="1"/>
</dbReference>
<proteinExistence type="inferred from homology"/>
<dbReference type="EMBL" id="ASWO01000005">
    <property type="protein sequence ID" value="EOT83528.1"/>
    <property type="molecule type" value="Genomic_DNA"/>
</dbReference>
<evidence type="ECO:0000256" key="10">
    <source>
        <dbReference type="PROSITE-ProRule" id="PRU10072"/>
    </source>
</evidence>
<name>S0KRB6_9ENTE</name>
<dbReference type="Proteomes" id="UP000015961">
    <property type="component" value="Unassembled WGS sequence"/>
</dbReference>
<evidence type="ECO:0000313" key="13">
    <source>
        <dbReference type="EMBL" id="EOT83528.1"/>
    </source>
</evidence>
<evidence type="ECO:0000256" key="4">
    <source>
        <dbReference type="ARBA" id="ARBA00012030"/>
    </source>
</evidence>